<keyword evidence="6" id="KW-1185">Reference proteome</keyword>
<dbReference type="InterPro" id="IPR027385">
    <property type="entry name" value="Beta-barrel_OMP"/>
</dbReference>
<accession>A0ABS0EXR7</accession>
<name>A0ABS0EXR7_9BURK</name>
<dbReference type="Pfam" id="PF13505">
    <property type="entry name" value="OMP_b-brl"/>
    <property type="match status" value="1"/>
</dbReference>
<dbReference type="EMBL" id="JADOEL010000006">
    <property type="protein sequence ID" value="MBF8177943.1"/>
    <property type="molecule type" value="Genomic_DNA"/>
</dbReference>
<dbReference type="InterPro" id="IPR011250">
    <property type="entry name" value="OMP/PagP_B-barrel"/>
</dbReference>
<dbReference type="SUPFAM" id="SSF56925">
    <property type="entry name" value="OMPA-like"/>
    <property type="match status" value="1"/>
</dbReference>
<evidence type="ECO:0000313" key="5">
    <source>
        <dbReference type="EMBL" id="MBF8177943.1"/>
    </source>
</evidence>
<comment type="subcellular location">
    <subcellularLocation>
        <location evidence="1">Cell outer membrane</location>
    </subcellularLocation>
</comment>
<evidence type="ECO:0000259" key="4">
    <source>
        <dbReference type="Pfam" id="PF13505"/>
    </source>
</evidence>
<evidence type="ECO:0000313" key="6">
    <source>
        <dbReference type="Proteomes" id="UP000657372"/>
    </source>
</evidence>
<evidence type="ECO:0000256" key="1">
    <source>
        <dbReference type="ARBA" id="ARBA00004442"/>
    </source>
</evidence>
<keyword evidence="2 3" id="KW-0732">Signal</keyword>
<dbReference type="RefSeq" id="WP_195875494.1">
    <property type="nucleotide sequence ID" value="NZ_JADOEL010000006.1"/>
</dbReference>
<evidence type="ECO:0000256" key="3">
    <source>
        <dbReference type="SAM" id="SignalP"/>
    </source>
</evidence>
<feature type="signal peptide" evidence="3">
    <location>
        <begin position="1"/>
        <end position="22"/>
    </location>
</feature>
<protein>
    <submittedName>
        <fullName evidence="5">Outer membrane beta-barrel protein</fullName>
    </submittedName>
</protein>
<organism evidence="5 6">
    <name type="scientific">Herminiimonas contaminans</name>
    <dbReference type="NCBI Taxonomy" id="1111140"/>
    <lineage>
        <taxon>Bacteria</taxon>
        <taxon>Pseudomonadati</taxon>
        <taxon>Pseudomonadota</taxon>
        <taxon>Betaproteobacteria</taxon>
        <taxon>Burkholderiales</taxon>
        <taxon>Oxalobacteraceae</taxon>
        <taxon>Herminiimonas</taxon>
    </lineage>
</organism>
<evidence type="ECO:0000256" key="2">
    <source>
        <dbReference type="ARBA" id="ARBA00022729"/>
    </source>
</evidence>
<reference evidence="5 6" key="1">
    <citation type="submission" date="2020-11" db="EMBL/GenBank/DDBJ databases">
        <title>WGS of Herminiimonas contaminans strain Marseille-Q4544 isolated from planarians Schmidtea mediterranea.</title>
        <authorList>
            <person name="Kangale L."/>
        </authorList>
    </citation>
    <scope>NUCLEOTIDE SEQUENCE [LARGE SCALE GENOMIC DNA]</scope>
    <source>
        <strain evidence="5 6">Marseille-Q4544</strain>
    </source>
</reference>
<feature type="chain" id="PRO_5045523423" evidence="3">
    <location>
        <begin position="23"/>
        <end position="196"/>
    </location>
</feature>
<feature type="domain" description="Outer membrane protein beta-barrel" evidence="4">
    <location>
        <begin position="7"/>
        <end position="196"/>
    </location>
</feature>
<sequence length="196" mass="21570">MNKKLGMAVLGAAFILPFTAQAEGAYVGFNGGRAQQKLNIYEDGSSGKDSATAYKFYGGYEFNQYFGVQGGYVDMGKARGSYEDDGVKGTLQSKIKSLYVAVIGSLPVNQQFSLFGKLGVSRNRVKLMDNWVEDGVAWRAWGSETRTKPLIGVGAEYKFTKNWAMVAEYEDFGKVLKGEGANLKARMYSVGLHYHF</sequence>
<dbReference type="Gene3D" id="2.40.160.20">
    <property type="match status" value="1"/>
</dbReference>
<dbReference type="Proteomes" id="UP000657372">
    <property type="component" value="Unassembled WGS sequence"/>
</dbReference>
<comment type="caution">
    <text evidence="5">The sequence shown here is derived from an EMBL/GenBank/DDBJ whole genome shotgun (WGS) entry which is preliminary data.</text>
</comment>
<proteinExistence type="predicted"/>
<gene>
    <name evidence="5" type="ORF">IXC47_09650</name>
</gene>